<gene>
    <name evidence="2" type="ORF">M9458_031698</name>
</gene>
<dbReference type="EMBL" id="JAMKFB020000016">
    <property type="protein sequence ID" value="KAL0171387.1"/>
    <property type="molecule type" value="Genomic_DNA"/>
</dbReference>
<feature type="region of interest" description="Disordered" evidence="1">
    <location>
        <begin position="1"/>
        <end position="143"/>
    </location>
</feature>
<accession>A0ABD0PC91</accession>
<dbReference type="AlphaFoldDB" id="A0ABD0PC91"/>
<proteinExistence type="predicted"/>
<keyword evidence="3" id="KW-1185">Reference proteome</keyword>
<name>A0ABD0PC91_CIRMR</name>
<comment type="caution">
    <text evidence="2">The sequence shown here is derived from an EMBL/GenBank/DDBJ whole genome shotgun (WGS) entry which is preliminary data.</text>
</comment>
<feature type="compositionally biased region" description="Low complexity" evidence="1">
    <location>
        <begin position="97"/>
        <end position="137"/>
    </location>
</feature>
<evidence type="ECO:0000313" key="2">
    <source>
        <dbReference type="EMBL" id="KAL0171387.1"/>
    </source>
</evidence>
<evidence type="ECO:0000256" key="1">
    <source>
        <dbReference type="SAM" id="MobiDB-lite"/>
    </source>
</evidence>
<protein>
    <submittedName>
        <fullName evidence="2">Uncharacterized protein</fullName>
    </submittedName>
</protein>
<reference evidence="2 3" key="1">
    <citation type="submission" date="2024-05" db="EMBL/GenBank/DDBJ databases">
        <title>Genome sequencing and assembly of Indian major carp, Cirrhinus mrigala (Hamilton, 1822).</title>
        <authorList>
            <person name="Mohindra V."/>
            <person name="Chowdhury L.M."/>
            <person name="Lal K."/>
            <person name="Jena J.K."/>
        </authorList>
    </citation>
    <scope>NUCLEOTIDE SEQUENCE [LARGE SCALE GENOMIC DNA]</scope>
    <source>
        <strain evidence="2">CM1030</strain>
        <tissue evidence="2">Blood</tissue>
    </source>
</reference>
<feature type="non-terminal residue" evidence="2">
    <location>
        <position position="143"/>
    </location>
</feature>
<sequence>MAGMASQTGTSHSSLATPPSTVQPVRQSSMAPPTQRMKSQPSHQLSVSSAAAAPAGKTRPQSGNLLQSPESGFGGRQQGPRQQLSVKDSTPPGLPHQQSSTRESQGSQGSQGGTPQSTQQSKSHQERQQIQQQHLLKPTMSKQ</sequence>
<evidence type="ECO:0000313" key="3">
    <source>
        <dbReference type="Proteomes" id="UP001529510"/>
    </source>
</evidence>
<feature type="compositionally biased region" description="Polar residues" evidence="1">
    <location>
        <begin position="59"/>
        <end position="70"/>
    </location>
</feature>
<feature type="compositionally biased region" description="Polar residues" evidence="1">
    <location>
        <begin position="1"/>
        <end position="49"/>
    </location>
</feature>
<dbReference type="Proteomes" id="UP001529510">
    <property type="component" value="Unassembled WGS sequence"/>
</dbReference>
<organism evidence="2 3">
    <name type="scientific">Cirrhinus mrigala</name>
    <name type="common">Mrigala</name>
    <dbReference type="NCBI Taxonomy" id="683832"/>
    <lineage>
        <taxon>Eukaryota</taxon>
        <taxon>Metazoa</taxon>
        <taxon>Chordata</taxon>
        <taxon>Craniata</taxon>
        <taxon>Vertebrata</taxon>
        <taxon>Euteleostomi</taxon>
        <taxon>Actinopterygii</taxon>
        <taxon>Neopterygii</taxon>
        <taxon>Teleostei</taxon>
        <taxon>Ostariophysi</taxon>
        <taxon>Cypriniformes</taxon>
        <taxon>Cyprinidae</taxon>
        <taxon>Labeoninae</taxon>
        <taxon>Labeonini</taxon>
        <taxon>Cirrhinus</taxon>
    </lineage>
</organism>